<dbReference type="STRING" id="310781.SAMN05216259_102441"/>
<dbReference type="RefSeq" id="WP_093783098.1">
    <property type="nucleotide sequence ID" value="NZ_FNIE01000002.1"/>
</dbReference>
<dbReference type="EMBL" id="FNIE01000002">
    <property type="protein sequence ID" value="SDN04984.1"/>
    <property type="molecule type" value="Genomic_DNA"/>
</dbReference>
<keyword evidence="1" id="KW-0418">Kinase</keyword>
<dbReference type="Gene3D" id="3.30.565.10">
    <property type="entry name" value="Histidine kinase-like ATPase, C-terminal domain"/>
    <property type="match status" value="1"/>
</dbReference>
<evidence type="ECO:0000313" key="1">
    <source>
        <dbReference type="EMBL" id="SDN04984.1"/>
    </source>
</evidence>
<reference evidence="1 2" key="1">
    <citation type="submission" date="2016-10" db="EMBL/GenBank/DDBJ databases">
        <authorList>
            <person name="de Groot N.N."/>
        </authorList>
    </citation>
    <scope>NUCLEOTIDE SEQUENCE [LARGE SCALE GENOMIC DNA]</scope>
    <source>
        <strain evidence="1 2">CGMCC 4.2022</strain>
    </source>
</reference>
<dbReference type="GO" id="GO:0016301">
    <property type="term" value="F:kinase activity"/>
    <property type="evidence" value="ECO:0007669"/>
    <property type="project" value="UniProtKB-KW"/>
</dbReference>
<name>A0A1G9Y7D4_9ACTN</name>
<proteinExistence type="predicted"/>
<accession>A0A1G9Y7D4</accession>
<evidence type="ECO:0000313" key="2">
    <source>
        <dbReference type="Proteomes" id="UP000199341"/>
    </source>
</evidence>
<dbReference type="Proteomes" id="UP000199341">
    <property type="component" value="Unassembled WGS sequence"/>
</dbReference>
<gene>
    <name evidence="1" type="ORF">SAMN05216259_102441</name>
</gene>
<keyword evidence="1" id="KW-0808">Transferase</keyword>
<keyword evidence="2" id="KW-1185">Reference proteome</keyword>
<dbReference type="OrthoDB" id="3757919at2"/>
<dbReference type="AlphaFoldDB" id="A0A1G9Y7D4"/>
<sequence length="622" mass="69936">MTSKYSIVTSDLTVKALQDSGYKSTAHAIAELIDNGLEAEAELVELFVVEGTEHTGLRTRYRVEKIAVLDNGHGMDPETLRQSLRFGAGTRQQRKGIGRFGVGLPNSSISQCNRVDVWSWTNGPENALHTYLDLKEIAAGCEEVPEPELDAVPGEWQDLSEGLGRSGTLVQWTELERVQWRGAQTTVTNTENLIGRIYRRLIAKGKRIKLVPVRGWAQLPGAGDTRPNDPLYLMSPSSTPTPFDKKPMFRAYGAGNTGEVGMERFMVRGADGQDYPVLVRSSIAVDAARRTDIEGEPWPANVAPSLKPGDTPWGKHAAKNLGISLIRADRELDLDTGWINSYDPVERWWGVEIDFPPALDEVFGVTNNKQAANIFSSLAHFNWREEAAGLSWEEYREELREEGDRRLPLIEIVYHIREKLLGRLRTELAHQTEGTRSSRKRHETVEIQAEVAVQRRRTETRPSLTDQLAEETPEEISKQIQFESLVETHRYNAADAQRIIEETMSQGKHVRLLTSRNPDSPAFFNVEYIPGMLQVALNMDHPVYSDLISVLDGDIEGASREELAARLTAAANAFKLILISWARFEDEQPEKPRERAKRMRQDWGRLASEFLGASDADDEDDE</sequence>
<dbReference type="InterPro" id="IPR036890">
    <property type="entry name" value="HATPase_C_sf"/>
</dbReference>
<organism evidence="1 2">
    <name type="scientific">Actinacidiphila guanduensis</name>
    <dbReference type="NCBI Taxonomy" id="310781"/>
    <lineage>
        <taxon>Bacteria</taxon>
        <taxon>Bacillati</taxon>
        <taxon>Actinomycetota</taxon>
        <taxon>Actinomycetes</taxon>
        <taxon>Kitasatosporales</taxon>
        <taxon>Streptomycetaceae</taxon>
        <taxon>Actinacidiphila</taxon>
    </lineage>
</organism>
<dbReference type="Pfam" id="PF13589">
    <property type="entry name" value="HATPase_c_3"/>
    <property type="match status" value="1"/>
</dbReference>
<dbReference type="SUPFAM" id="SSF55874">
    <property type="entry name" value="ATPase domain of HSP90 chaperone/DNA topoisomerase II/histidine kinase"/>
    <property type="match status" value="1"/>
</dbReference>
<protein>
    <submittedName>
        <fullName evidence="1">Histidine kinase-, DNA gyrase B-, and HSP90-like ATPase</fullName>
    </submittedName>
</protein>